<feature type="compositionally biased region" description="Low complexity" evidence="3">
    <location>
        <begin position="762"/>
        <end position="772"/>
    </location>
</feature>
<dbReference type="InParanoid" id="S2JXR0"/>
<feature type="compositionally biased region" description="Polar residues" evidence="3">
    <location>
        <begin position="699"/>
        <end position="708"/>
    </location>
</feature>
<dbReference type="PANTHER" id="PTHR23083:SF464">
    <property type="entry name" value="TETRATRICOPEPTIDE REPEAT DOMAIN 7, ISOFORM A"/>
    <property type="match status" value="1"/>
</dbReference>
<dbReference type="AlphaFoldDB" id="S2JXR0"/>
<evidence type="ECO:0000313" key="5">
    <source>
        <dbReference type="Proteomes" id="UP000014254"/>
    </source>
</evidence>
<dbReference type="VEuPathDB" id="FungiDB:HMPREF1544_08578"/>
<dbReference type="SMART" id="SM00028">
    <property type="entry name" value="TPR"/>
    <property type="match status" value="3"/>
</dbReference>
<dbReference type="EMBL" id="KE124033">
    <property type="protein sequence ID" value="EPB84635.1"/>
    <property type="molecule type" value="Genomic_DNA"/>
</dbReference>
<accession>S2JXR0</accession>
<dbReference type="SUPFAM" id="SSF48452">
    <property type="entry name" value="TPR-like"/>
    <property type="match status" value="2"/>
</dbReference>
<dbReference type="InterPro" id="IPR011990">
    <property type="entry name" value="TPR-like_helical_dom_sf"/>
</dbReference>
<feature type="region of interest" description="Disordered" evidence="3">
    <location>
        <begin position="396"/>
        <end position="415"/>
    </location>
</feature>
<dbReference type="STRING" id="1220926.S2JXR0"/>
<feature type="compositionally biased region" description="Low complexity" evidence="3">
    <location>
        <begin position="723"/>
        <end position="747"/>
    </location>
</feature>
<dbReference type="eggNOG" id="KOG4162">
    <property type="taxonomic scope" value="Eukaryota"/>
</dbReference>
<dbReference type="Proteomes" id="UP000014254">
    <property type="component" value="Unassembled WGS sequence"/>
</dbReference>
<proteinExistence type="inferred from homology"/>
<dbReference type="InterPro" id="IPR019734">
    <property type="entry name" value="TPR_rpt"/>
</dbReference>
<dbReference type="OMA" id="ARCRAQW"/>
<feature type="region of interest" description="Disordered" evidence="3">
    <location>
        <begin position="677"/>
        <end position="794"/>
    </location>
</feature>
<comment type="similarity">
    <text evidence="2">Belongs to the YPP1 family.</text>
</comment>
<evidence type="ECO:0000256" key="2">
    <source>
        <dbReference type="ARBA" id="ARBA00038251"/>
    </source>
</evidence>
<keyword evidence="5" id="KW-1185">Reference proteome</keyword>
<gene>
    <name evidence="4" type="ORF">HMPREF1544_08578</name>
</gene>
<evidence type="ECO:0000256" key="3">
    <source>
        <dbReference type="SAM" id="MobiDB-lite"/>
    </source>
</evidence>
<comment type="function">
    <text evidence="1">Involved in endocytosis.</text>
</comment>
<reference evidence="5" key="1">
    <citation type="submission" date="2013-05" db="EMBL/GenBank/DDBJ databases">
        <title>The Genome sequence of Mucor circinelloides f. circinelloides 1006PhL.</title>
        <authorList>
            <consortium name="The Broad Institute Genomics Platform"/>
            <person name="Cuomo C."/>
            <person name="Earl A."/>
            <person name="Findley K."/>
            <person name="Lee S.C."/>
            <person name="Walker B."/>
            <person name="Young S."/>
            <person name="Zeng Q."/>
            <person name="Gargeya S."/>
            <person name="Fitzgerald M."/>
            <person name="Haas B."/>
            <person name="Abouelleil A."/>
            <person name="Allen A.W."/>
            <person name="Alvarado L."/>
            <person name="Arachchi H.M."/>
            <person name="Berlin A.M."/>
            <person name="Chapman S.B."/>
            <person name="Gainer-Dewar J."/>
            <person name="Goldberg J."/>
            <person name="Griggs A."/>
            <person name="Gujja S."/>
            <person name="Hansen M."/>
            <person name="Howarth C."/>
            <person name="Imamovic A."/>
            <person name="Ireland A."/>
            <person name="Larimer J."/>
            <person name="McCowan C."/>
            <person name="Murphy C."/>
            <person name="Pearson M."/>
            <person name="Poon T.W."/>
            <person name="Priest M."/>
            <person name="Roberts A."/>
            <person name="Saif S."/>
            <person name="Shea T."/>
            <person name="Sisk P."/>
            <person name="Sykes S."/>
            <person name="Wortman J."/>
            <person name="Nusbaum C."/>
            <person name="Birren B."/>
        </authorList>
    </citation>
    <scope>NUCLEOTIDE SEQUENCE [LARGE SCALE GENOMIC DNA]</scope>
    <source>
        <strain evidence="5">1006PhL</strain>
    </source>
</reference>
<evidence type="ECO:0000313" key="4">
    <source>
        <dbReference type="EMBL" id="EPB84635.1"/>
    </source>
</evidence>
<evidence type="ECO:0000256" key="1">
    <source>
        <dbReference type="ARBA" id="ARBA00002550"/>
    </source>
</evidence>
<name>S2JXR0_MUCC1</name>
<dbReference type="OrthoDB" id="29013at2759"/>
<sequence>MDQKANQLLEEIDLARCRAQWSTAIELSKKYKKMKPQDSVLDITICTEVDLIKLLKSTTDIEKRGWDIIHQHDSPQNIALLPAIDSKKVKHLISRLDFLNVDQNDQFSKILLARIYFESGQYDLALAALQNLALRVEDVETGYGLVLLVQARAIKGICLEKQDNYEAAIEAYQAAWQAVELQPQERGVMLSFWIEECLYRGCLLRLQLNHSVQETLAMMRAYVQLVSSHWSPHWRMFRRWVIFKFYAEYLVKTCQNDSFVASENNSLSDDAAAFDELATLMTLFRHLFTIITPHLSSKLQSQYGMSLSHIMMNSHDTIGWGEINHIRRVLQYLYQVKAVTFNNATISRYIFFTLLRLGSLEESKYALRAYLDLVGVPDFDQDILLDDVFMGSATEASDATHDPHEKDSATSISPPLTTTTKAISILRRLADLEVESIDSVVHVLLSGVYLYGHEEQNGKLAAYLSDMGLDLLVQSKHKAYWTEIYRARGCAYSLLASQCEDPDDRVSHHQAALTSLQNAVEHNRACWKSFYTLGLQQAYMRDTHAAIISIRRSIELNPQYASSWHLLSLLYSCKRTDHLSLATQTLELGLQVAEKQQSSWSLGAIPVYSWTKDEVNANDVFERAESLVSMRMSQLALLEAKDGPERVIDHYQELFALYSQLTQQLGLLETMSTPATPIEFTSSGISTSTTTNRPRRKSSISLIRRTSLTSIANSITGGGGGSSSSIKASGRPRSSSVESRSSVKPPSLARRAESDTDDFSDDSSASRQSSYSRRPKKQRQPTFKSAAQQQQEAAELKKRSLQLIDLGLARRIGTAAANPAKHNGSSRSFFTNESSQGAVSLASMLTPSYSMGSLRSNSVSSRSSSVLAGRNNVVTKDGLMVSTFHQHHQAFELRKKTRWHSLLVTLWLMSTKTFMKANLLEEANKALGEAEQLGLGDPNVWWHLGQLSIQVGDMLSQKKTQSLDDEKAIREMKQVATDSFEKALILDPDHVPSQIAKAGILTSDLALGLLEQITLGLGWDSSEAWYQYAQVKKEQGDYDRVKSCLLYALELHDTEPIRNLSVLPKFII</sequence>
<dbReference type="PANTHER" id="PTHR23083">
    <property type="entry name" value="TETRATRICOPEPTIDE REPEAT PROTEIN, TPR"/>
    <property type="match status" value="1"/>
</dbReference>
<feature type="compositionally biased region" description="Basic and acidic residues" evidence="3">
    <location>
        <begin position="398"/>
        <end position="408"/>
    </location>
</feature>
<protein>
    <recommendedName>
        <fullName evidence="6">Cdc23 domain-containing protein</fullName>
    </recommendedName>
</protein>
<dbReference type="Gene3D" id="1.25.40.10">
    <property type="entry name" value="Tetratricopeptide repeat domain"/>
    <property type="match status" value="3"/>
</dbReference>
<feature type="compositionally biased region" description="Low complexity" evidence="3">
    <location>
        <begin position="681"/>
        <end position="691"/>
    </location>
</feature>
<dbReference type="InterPro" id="IPR051722">
    <property type="entry name" value="Endocytosis_PI4K-reg_protein"/>
</dbReference>
<organism evidence="4 5">
    <name type="scientific">Mucor circinelloides f. circinelloides (strain 1006PhL)</name>
    <name type="common">Mucormycosis agent</name>
    <name type="synonym">Calyptromyces circinelloides</name>
    <dbReference type="NCBI Taxonomy" id="1220926"/>
    <lineage>
        <taxon>Eukaryota</taxon>
        <taxon>Fungi</taxon>
        <taxon>Fungi incertae sedis</taxon>
        <taxon>Mucoromycota</taxon>
        <taxon>Mucoromycotina</taxon>
        <taxon>Mucoromycetes</taxon>
        <taxon>Mucorales</taxon>
        <taxon>Mucorineae</taxon>
        <taxon>Mucoraceae</taxon>
        <taxon>Mucor</taxon>
    </lineage>
</organism>
<evidence type="ECO:0008006" key="6">
    <source>
        <dbReference type="Google" id="ProtNLM"/>
    </source>
</evidence>